<keyword evidence="4" id="KW-0645">Protease</keyword>
<dbReference type="Proteomes" id="UP000554054">
    <property type="component" value="Unassembled WGS sequence"/>
</dbReference>
<evidence type="ECO:0000313" key="5">
    <source>
        <dbReference type="Proteomes" id="UP000554054"/>
    </source>
</evidence>
<evidence type="ECO:0000256" key="1">
    <source>
        <dbReference type="ARBA" id="ARBA00008164"/>
    </source>
</evidence>
<dbReference type="CDD" id="cd08826">
    <property type="entry name" value="SPFH_eoslipins_u1"/>
    <property type="match status" value="1"/>
</dbReference>
<evidence type="ECO:0000256" key="2">
    <source>
        <dbReference type="SAM" id="MobiDB-lite"/>
    </source>
</evidence>
<dbReference type="GO" id="GO:0008233">
    <property type="term" value="F:peptidase activity"/>
    <property type="evidence" value="ECO:0007669"/>
    <property type="project" value="UniProtKB-KW"/>
</dbReference>
<feature type="compositionally biased region" description="Low complexity" evidence="2">
    <location>
        <begin position="263"/>
        <end position="299"/>
    </location>
</feature>
<gene>
    <name evidence="4" type="ORF">BJY20_000721</name>
</gene>
<dbReference type="SUPFAM" id="SSF117892">
    <property type="entry name" value="Band 7/SPFH domain"/>
    <property type="match status" value="1"/>
</dbReference>
<dbReference type="AlphaFoldDB" id="A0A852VN18"/>
<dbReference type="EMBL" id="JACCAE010000001">
    <property type="protein sequence ID" value="NYF97329.1"/>
    <property type="molecule type" value="Genomic_DNA"/>
</dbReference>
<dbReference type="InterPro" id="IPR001107">
    <property type="entry name" value="Band_7"/>
</dbReference>
<sequence length="329" mass="35197">MINTTLIGLVIAALVVIYIVTRAVRVITEYERAVVFRLGRIQEAKGPGIIIVAPIVDKVNKIDLRTHTYDIPPQDLITKDNVTVQVNAVTYYNVVDPVRSVLSIENYQVGTQQVAQTTLRSIIGQTTLDDLLTKREEINSKLQQIIDEVTNPWGIKVTIVEVKDVMLPESMRRAMARQAESERDRRAKVIHAIGEQEAAENLARAAEVMEAHPAAMHLRTLSSMLELGAEQNSTVVFPLPMELLRLFDAAGTALGGQSGTAKGDAPAGSTAAPAAGGPTSGGPAADDPAARPAAQGATTHHGAWSDDGHEAPPQGDHPGPVGHESGDRE</sequence>
<dbReference type="GO" id="GO:0098552">
    <property type="term" value="C:side of membrane"/>
    <property type="evidence" value="ECO:0007669"/>
    <property type="project" value="UniProtKB-ARBA"/>
</dbReference>
<reference evidence="4 5" key="1">
    <citation type="submission" date="2020-07" db="EMBL/GenBank/DDBJ databases">
        <title>Sequencing the genomes of 1000 actinobacteria strains.</title>
        <authorList>
            <person name="Klenk H.-P."/>
        </authorList>
    </citation>
    <scope>NUCLEOTIDE SEQUENCE [LARGE SCALE GENOMIC DNA]</scope>
    <source>
        <strain evidence="4 5">DSM 26154</strain>
    </source>
</reference>
<dbReference type="Gene3D" id="3.30.479.30">
    <property type="entry name" value="Band 7 domain"/>
    <property type="match status" value="1"/>
</dbReference>
<keyword evidence="5" id="KW-1185">Reference proteome</keyword>
<dbReference type="GO" id="GO:0006508">
    <property type="term" value="P:proteolysis"/>
    <property type="evidence" value="ECO:0007669"/>
    <property type="project" value="UniProtKB-KW"/>
</dbReference>
<feature type="domain" description="Band 7" evidence="3">
    <location>
        <begin position="22"/>
        <end position="179"/>
    </location>
</feature>
<keyword evidence="4" id="KW-0378">Hydrolase</keyword>
<evidence type="ECO:0000313" key="4">
    <source>
        <dbReference type="EMBL" id="NYF97329.1"/>
    </source>
</evidence>
<dbReference type="GO" id="GO:0005886">
    <property type="term" value="C:plasma membrane"/>
    <property type="evidence" value="ECO:0007669"/>
    <property type="project" value="InterPro"/>
</dbReference>
<dbReference type="Gene3D" id="6.10.250.2090">
    <property type="match status" value="1"/>
</dbReference>
<evidence type="ECO:0000259" key="3">
    <source>
        <dbReference type="SMART" id="SM00244"/>
    </source>
</evidence>
<protein>
    <submittedName>
        <fullName evidence="4">Regulator of protease activity HflC (Stomatin/prohibitin superfamily)</fullName>
    </submittedName>
</protein>
<name>A0A852VN18_9MICO</name>
<proteinExistence type="inferred from homology"/>
<feature type="region of interest" description="Disordered" evidence="2">
    <location>
        <begin position="255"/>
        <end position="329"/>
    </location>
</feature>
<dbReference type="PRINTS" id="PR00721">
    <property type="entry name" value="STOMATIN"/>
</dbReference>
<dbReference type="InterPro" id="IPR043202">
    <property type="entry name" value="Band-7_stomatin-like"/>
</dbReference>
<comment type="similarity">
    <text evidence="1">Belongs to the band 7/mec-2 family.</text>
</comment>
<dbReference type="InterPro" id="IPR001972">
    <property type="entry name" value="Stomatin_HflK_fam"/>
</dbReference>
<organism evidence="4 5">
    <name type="scientific">Janibacter cremeus</name>
    <dbReference type="NCBI Taxonomy" id="1285192"/>
    <lineage>
        <taxon>Bacteria</taxon>
        <taxon>Bacillati</taxon>
        <taxon>Actinomycetota</taxon>
        <taxon>Actinomycetes</taxon>
        <taxon>Micrococcales</taxon>
        <taxon>Intrasporangiaceae</taxon>
        <taxon>Janibacter</taxon>
    </lineage>
</organism>
<dbReference type="InterPro" id="IPR036013">
    <property type="entry name" value="Band_7/SPFH_dom_sf"/>
</dbReference>
<dbReference type="SMART" id="SM00244">
    <property type="entry name" value="PHB"/>
    <property type="match status" value="1"/>
</dbReference>
<accession>A0A852VN18</accession>
<dbReference type="PANTHER" id="PTHR10264">
    <property type="entry name" value="BAND 7 PROTEIN-RELATED"/>
    <property type="match status" value="1"/>
</dbReference>
<dbReference type="RefSeq" id="WP_185990280.1">
    <property type="nucleotide sequence ID" value="NZ_JACCAE010000001.1"/>
</dbReference>
<comment type="caution">
    <text evidence="4">The sequence shown here is derived from an EMBL/GenBank/DDBJ whole genome shotgun (WGS) entry which is preliminary data.</text>
</comment>
<dbReference type="PANTHER" id="PTHR10264:SF19">
    <property type="entry name" value="AT06885P-RELATED"/>
    <property type="match status" value="1"/>
</dbReference>
<dbReference type="Pfam" id="PF01145">
    <property type="entry name" value="Band_7"/>
    <property type="match status" value="1"/>
</dbReference>
<dbReference type="FunFam" id="3.30.479.30:FF:000004">
    <property type="entry name" value="Putative membrane protease family, stomatin"/>
    <property type="match status" value="1"/>
</dbReference>